<accession>A0A7T9Z5L9</accession>
<evidence type="ECO:0000313" key="2">
    <source>
        <dbReference type="Proteomes" id="UP000595320"/>
    </source>
</evidence>
<evidence type="ECO:0000313" key="1">
    <source>
        <dbReference type="EMBL" id="QQT85225.1"/>
    </source>
</evidence>
<dbReference type="GeneID" id="66213495"/>
<sequence>MKRIDTINARQDVNGQGKAGFHANDDLAGVDATYVSPSWLNTMQEENANVIEQSDIQLDPQDNSQLYQAIRFQLKTLASAIYHVGSWHGSNNTDYNPALALKSFFGYETTWVLWPYVPQGVGSQGDALGAISGISSGSSFQTATTRIWQRLADGATGPTYQLTSNKTVVDEGGQVTFTLQTTGLAAGTPVDWVITGIQSDDISPSALSGQFIIDATGKATKTLDIIADNKTEGNQTLTFQLTYIPNKQVAVLIMDTSKYPEGQKTYYEGSHTLTVEANQTITIDMFAAGGGGSIYTGGDPNCSGTDGGNIVLTNASNVITVGGGTGGTGGRWGNGSYFFNGEAGTGGTNNIVADANFSILANQSGNAAVIGSRWNRQEGATGIASSIGTLNGGGAGAWGIGDEKWSYGGGGGSGGRVQVQFTNNSEASITMSLVVGGRGIGWKNSGNYGDDGGIGFALVTTS</sequence>
<reference evidence="1 2" key="1">
    <citation type="submission" date="2021-01" db="EMBL/GenBank/DDBJ databases">
        <title>FDA dAtabase for Regulatory Grade micrObial Sequences (FDA-ARGOS): Supporting development and validation of Infectious Disease Dx tests.</title>
        <authorList>
            <person name="Sproer C."/>
            <person name="Gronow S."/>
            <person name="Severitt S."/>
            <person name="Schroder I."/>
            <person name="Tallon L."/>
            <person name="Sadzewicz L."/>
            <person name="Zhao X."/>
            <person name="Boylan J."/>
            <person name="Ott S."/>
            <person name="Bowen H."/>
            <person name="Vavikolanu K."/>
            <person name="Mehta A."/>
            <person name="Aluvathingal J."/>
            <person name="Nadendla S."/>
            <person name="Lowell S."/>
            <person name="Myers T."/>
            <person name="Yan Y."/>
            <person name="Sichtig H."/>
        </authorList>
    </citation>
    <scope>NUCLEOTIDE SEQUENCE [LARGE SCALE GENOMIC DNA]</scope>
    <source>
        <strain evidence="1 2">FDAARGOS_1096</strain>
    </source>
</reference>
<evidence type="ECO:0008006" key="3">
    <source>
        <dbReference type="Google" id="ProtNLM"/>
    </source>
</evidence>
<name>A0A7T9Z5L9_9GAMM</name>
<dbReference type="Proteomes" id="UP000595320">
    <property type="component" value="Chromosome"/>
</dbReference>
<dbReference type="RefSeq" id="WP_004998734.1">
    <property type="nucleotide sequence ID" value="NZ_BKWV01000011.1"/>
</dbReference>
<protein>
    <recommendedName>
        <fullName evidence="3">Tail fiber protein</fullName>
    </recommendedName>
</protein>
<gene>
    <name evidence="1" type="ORF">I6I53_09775</name>
</gene>
<dbReference type="SUPFAM" id="SSF141072">
    <property type="entry name" value="CalX-like"/>
    <property type="match status" value="1"/>
</dbReference>
<proteinExistence type="predicted"/>
<dbReference type="InterPro" id="IPR038081">
    <property type="entry name" value="CalX-like_sf"/>
</dbReference>
<dbReference type="AlphaFoldDB" id="A0A7T9Z5L9"/>
<organism evidence="1 2">
    <name type="scientific">Acinetobacter ursingii</name>
    <dbReference type="NCBI Taxonomy" id="108980"/>
    <lineage>
        <taxon>Bacteria</taxon>
        <taxon>Pseudomonadati</taxon>
        <taxon>Pseudomonadota</taxon>
        <taxon>Gammaproteobacteria</taxon>
        <taxon>Moraxellales</taxon>
        <taxon>Moraxellaceae</taxon>
        <taxon>Acinetobacter</taxon>
    </lineage>
</organism>
<dbReference type="EMBL" id="CP068176">
    <property type="protein sequence ID" value="QQT85225.1"/>
    <property type="molecule type" value="Genomic_DNA"/>
</dbReference>